<evidence type="ECO:0000256" key="1">
    <source>
        <dbReference type="ARBA" id="ARBA00006484"/>
    </source>
</evidence>
<dbReference type="EMBL" id="BMGI01000001">
    <property type="protein sequence ID" value="GGD25235.1"/>
    <property type="molecule type" value="Genomic_DNA"/>
</dbReference>
<reference evidence="3" key="1">
    <citation type="journal article" date="2019" name="Int. J. Syst. Evol. Microbiol.">
        <title>The Global Catalogue of Microorganisms (GCM) 10K type strain sequencing project: providing services to taxonomists for standard genome sequencing and annotation.</title>
        <authorList>
            <consortium name="The Broad Institute Genomics Platform"/>
            <consortium name="The Broad Institute Genome Sequencing Center for Infectious Disease"/>
            <person name="Wu L."/>
            <person name="Ma J."/>
        </authorList>
    </citation>
    <scope>NUCLEOTIDE SEQUENCE [LARGE SCALE GENOMIC DNA]</scope>
    <source>
        <strain evidence="3">CGMCC 1.12922</strain>
    </source>
</reference>
<evidence type="ECO:0000313" key="3">
    <source>
        <dbReference type="Proteomes" id="UP000617355"/>
    </source>
</evidence>
<dbReference type="Pfam" id="PF13561">
    <property type="entry name" value="adh_short_C2"/>
    <property type="match status" value="1"/>
</dbReference>
<dbReference type="Proteomes" id="UP000617355">
    <property type="component" value="Unassembled WGS sequence"/>
</dbReference>
<dbReference type="Gene3D" id="3.40.50.720">
    <property type="entry name" value="NAD(P)-binding Rossmann-like Domain"/>
    <property type="match status" value="1"/>
</dbReference>
<accession>A0ABQ1QFE3</accession>
<dbReference type="SUPFAM" id="SSF51735">
    <property type="entry name" value="NAD(P)-binding Rossmann-fold domains"/>
    <property type="match status" value="1"/>
</dbReference>
<dbReference type="PRINTS" id="PR00080">
    <property type="entry name" value="SDRFAMILY"/>
</dbReference>
<evidence type="ECO:0000313" key="2">
    <source>
        <dbReference type="EMBL" id="GGD25235.1"/>
    </source>
</evidence>
<dbReference type="PROSITE" id="PS00061">
    <property type="entry name" value="ADH_SHORT"/>
    <property type="match status" value="1"/>
</dbReference>
<dbReference type="PRINTS" id="PR00081">
    <property type="entry name" value="GDHRDH"/>
</dbReference>
<keyword evidence="3" id="KW-1185">Reference proteome</keyword>
<dbReference type="CDD" id="cd05233">
    <property type="entry name" value="SDR_c"/>
    <property type="match status" value="1"/>
</dbReference>
<name>A0ABQ1QFE3_9RHOB</name>
<comment type="similarity">
    <text evidence="1">Belongs to the short-chain dehydrogenases/reductases (SDR) family.</text>
</comment>
<dbReference type="InterPro" id="IPR002347">
    <property type="entry name" value="SDR_fam"/>
</dbReference>
<comment type="caution">
    <text evidence="2">The sequence shown here is derived from an EMBL/GenBank/DDBJ whole genome shotgun (WGS) entry which is preliminary data.</text>
</comment>
<dbReference type="RefSeq" id="WP_188526220.1">
    <property type="nucleotide sequence ID" value="NZ_BMGI01000001.1"/>
</dbReference>
<organism evidence="2 3">
    <name type="scientific">Sinisalibacter lacisalsi</name>
    <dbReference type="NCBI Taxonomy" id="1526570"/>
    <lineage>
        <taxon>Bacteria</taxon>
        <taxon>Pseudomonadati</taxon>
        <taxon>Pseudomonadota</taxon>
        <taxon>Alphaproteobacteria</taxon>
        <taxon>Rhodobacterales</taxon>
        <taxon>Roseobacteraceae</taxon>
        <taxon>Sinisalibacter</taxon>
    </lineage>
</organism>
<dbReference type="NCBIfam" id="NF005559">
    <property type="entry name" value="PRK07231.1"/>
    <property type="match status" value="1"/>
</dbReference>
<dbReference type="InterPro" id="IPR036291">
    <property type="entry name" value="NAD(P)-bd_dom_sf"/>
</dbReference>
<dbReference type="InterPro" id="IPR020904">
    <property type="entry name" value="Sc_DH/Rdtase_CS"/>
</dbReference>
<sequence length="260" mass="26719">MSWLGLEGKVAVVTGAGGGIGTAIAAAFAGAGAKVALLDLNGEAAQAAARETGGLAVTCDVSDAASVAAAVDAVEARLGPADILVNNAALLSPGNLDEIDIVDWERMLSVNLTGYLRCAQAFGRGMLERGAGALVHVGSISGNHQQAFSNAYSASKAGVSMLSRQLAFEWGPRGVRSNVVSPGLVRTPLSETFYADSRTKAAREAVVPLRRIGRVEDIAEAVLFFASARASYISGQEVLVDGGYGQTLMSHVPRPGYADD</sequence>
<gene>
    <name evidence="2" type="ORF">GCM10011358_07110</name>
</gene>
<proteinExistence type="inferred from homology"/>
<dbReference type="PANTHER" id="PTHR42760">
    <property type="entry name" value="SHORT-CHAIN DEHYDROGENASES/REDUCTASES FAMILY MEMBER"/>
    <property type="match status" value="1"/>
</dbReference>
<protein>
    <submittedName>
        <fullName evidence="2">Oxidoreductase</fullName>
    </submittedName>
</protein>
<dbReference type="PANTHER" id="PTHR42760:SF123">
    <property type="entry name" value="OXIDOREDUCTASE"/>
    <property type="match status" value="1"/>
</dbReference>